<dbReference type="EMBL" id="CP140152">
    <property type="protein sequence ID" value="WQH06828.1"/>
    <property type="molecule type" value="Genomic_DNA"/>
</dbReference>
<accession>A0ABZ0Y538</accession>
<dbReference type="Proteomes" id="UP001326110">
    <property type="component" value="Chromosome"/>
</dbReference>
<protein>
    <recommendedName>
        <fullName evidence="3">Morphogenetic protein</fullName>
    </recommendedName>
</protein>
<evidence type="ECO:0000313" key="1">
    <source>
        <dbReference type="EMBL" id="WQH06828.1"/>
    </source>
</evidence>
<dbReference type="RefSeq" id="WP_040377555.1">
    <property type="nucleotide sequence ID" value="NZ_CP140152.1"/>
</dbReference>
<gene>
    <name evidence="1" type="ORF">SR858_11010</name>
</gene>
<evidence type="ECO:0008006" key="3">
    <source>
        <dbReference type="Google" id="ProtNLM"/>
    </source>
</evidence>
<organism evidence="1 2">
    <name type="scientific">Duganella zoogloeoides</name>
    <dbReference type="NCBI Taxonomy" id="75659"/>
    <lineage>
        <taxon>Bacteria</taxon>
        <taxon>Pseudomonadati</taxon>
        <taxon>Pseudomonadota</taxon>
        <taxon>Betaproteobacteria</taxon>
        <taxon>Burkholderiales</taxon>
        <taxon>Oxalobacteraceae</taxon>
        <taxon>Telluria group</taxon>
        <taxon>Duganella</taxon>
    </lineage>
</organism>
<keyword evidence="2" id="KW-1185">Reference proteome</keyword>
<dbReference type="GeneID" id="43162673"/>
<evidence type="ECO:0000313" key="2">
    <source>
        <dbReference type="Proteomes" id="UP001326110"/>
    </source>
</evidence>
<reference evidence="1 2" key="1">
    <citation type="submission" date="2023-11" db="EMBL/GenBank/DDBJ databases">
        <title>MicrobeMod: A computational toolkit for identifying prokaryotic methylation and restriction-modification with nanopore sequencing.</title>
        <authorList>
            <person name="Crits-Christoph A."/>
            <person name="Kang S.C."/>
            <person name="Lee H."/>
            <person name="Ostrov N."/>
        </authorList>
    </citation>
    <scope>NUCLEOTIDE SEQUENCE [LARGE SCALE GENOMIC DNA]</scope>
    <source>
        <strain evidence="1 2">ATCC 25935</strain>
    </source>
</reference>
<sequence length="268" mass="30132">MVEERSILMNGAMVRSTLAGTKSQTRRIVKPDPGPYWNPFVGAYNPTIIDNGGYDAPGREIFGASDETMGRKFPYGRPGGRIWIRETFFAYGRWVTRYSEKKKRDEWHFIDMTVECGHAYQYDADAPDLPLAKKRDGGVLPGWYKRPAIFMPRAASRILLEIVSVRVERLNDCSEADAKAEGVMQLDADHSPRPEARTKDGWSLCSTCAGTGLRSTLGAGGGVNFDVDCTDCDTHLKLYRHLWEAINGVGSWDANPWVWCVEFERVMP</sequence>
<proteinExistence type="predicted"/>
<name>A0ABZ0Y538_9BURK</name>